<dbReference type="RefSeq" id="WP_076378763.1">
    <property type="nucleotide sequence ID" value="NZ_AP017422.1"/>
</dbReference>
<gene>
    <name evidence="1" type="ORF">SAMN05421788_103111</name>
</gene>
<evidence type="ECO:0000313" key="1">
    <source>
        <dbReference type="EMBL" id="SIT04461.1"/>
    </source>
</evidence>
<evidence type="ECO:0000313" key="2">
    <source>
        <dbReference type="Proteomes" id="UP000186917"/>
    </source>
</evidence>
<dbReference type="AlphaFoldDB" id="A0A173MK29"/>
<dbReference type="KEGG" id="fln:FLA_3792"/>
<proteinExistence type="predicted"/>
<keyword evidence="2" id="KW-1185">Reference proteome</keyword>
<reference evidence="2" key="1">
    <citation type="submission" date="2017-01" db="EMBL/GenBank/DDBJ databases">
        <authorList>
            <person name="Varghese N."/>
            <person name="Submissions S."/>
        </authorList>
    </citation>
    <scope>NUCLEOTIDE SEQUENCE [LARGE SCALE GENOMIC DNA]</scope>
    <source>
        <strain evidence="2">DSM 21054</strain>
    </source>
</reference>
<organism evidence="1 2">
    <name type="scientific">Filimonas lacunae</name>
    <dbReference type="NCBI Taxonomy" id="477680"/>
    <lineage>
        <taxon>Bacteria</taxon>
        <taxon>Pseudomonadati</taxon>
        <taxon>Bacteroidota</taxon>
        <taxon>Chitinophagia</taxon>
        <taxon>Chitinophagales</taxon>
        <taxon>Chitinophagaceae</taxon>
        <taxon>Filimonas</taxon>
    </lineage>
</organism>
<sequence>MRLVFIVLFSIWGAIVWSCSPYQPEAVRCCTVNADYIPKDSVTLYFPAKVFVSDTGAWAVRAAEYQNAWYSTVLFTLHEPVLFAYPDSIEVFRFTWLRSFHPLVSIRLMKNKVCVTLAYKVFSGPVEDPSARLLTDTCFTLDHKEWNQFTQLVDAMGGRSLKVAVKDDSGKDGAEWILEGKTNGQYYVVSRWSPESAKDQDFKNCCLKLIALAGIQLKEEEVY</sequence>
<accession>A0A173MK29</accession>
<dbReference type="OrthoDB" id="185897at2"/>
<dbReference type="EMBL" id="FTOR01000003">
    <property type="protein sequence ID" value="SIT04461.1"/>
    <property type="molecule type" value="Genomic_DNA"/>
</dbReference>
<protein>
    <submittedName>
        <fullName evidence="1">Uncharacterized protein</fullName>
    </submittedName>
</protein>
<dbReference type="STRING" id="477680.SAMN05421788_103111"/>
<name>A0A173MK29_9BACT</name>
<dbReference type="Proteomes" id="UP000186917">
    <property type="component" value="Unassembled WGS sequence"/>
</dbReference>